<sequence>MAQTKPTWQPMPQREGLGPLTGLRDFVDRLAASSPARLAMLAFAAVIIVFTLLLSLPASSADGQVTPLHEALFTAASAVCVTGLTVVSTAAHWTFFGQFVILLGIFVGGLGTLTIASLLTLMVSRRLGLRSKLIAQEALNNSSRLGEVGELLRIVIMTSVVIEGSLAVVLTGRFLALGEGWWTAVWHGVFYSISAFNNAGFTPHSDGIVPYAADLWILVPLALGAFVGSLGFPVILGLRQAGFRWRKWSLHVKLTIQVSAILVAVGSLLWGWMEWDNPRTIGGMGVAEKIIHAVFASIMTRSCGFNLVDQNHLGGTTRLLTDALMFAGGGSASTAGGIKVTTIAVLFLAIVAEGRGDSDVKVYGRTIPDSALRVAISVIVAGATLVLVGSFLMSAITQQSLDRVLFEVISAFATCGLSSGLSAESPPAGMYVLTALMVTGRLGTITLASALAVRQRIQLYHYPEERPIIG</sequence>
<dbReference type="Proteomes" id="UP000070134">
    <property type="component" value="Chromosome"/>
</dbReference>
<evidence type="ECO:0000256" key="6">
    <source>
        <dbReference type="ARBA" id="ARBA00023065"/>
    </source>
</evidence>
<evidence type="ECO:0000313" key="9">
    <source>
        <dbReference type="EMBL" id="AMM33938.1"/>
    </source>
</evidence>
<accession>A0A127A399</accession>
<dbReference type="PANTHER" id="PTHR32024:SF1">
    <property type="entry name" value="KTR SYSTEM POTASSIUM UPTAKE PROTEIN B"/>
    <property type="match status" value="1"/>
</dbReference>
<dbReference type="PANTHER" id="PTHR32024">
    <property type="entry name" value="TRK SYSTEM POTASSIUM UPTAKE PROTEIN TRKG-RELATED"/>
    <property type="match status" value="1"/>
</dbReference>
<name>A0A127A399_9MICC</name>
<organism evidence="9 10">
    <name type="scientific">Sinomonas atrocyanea</name>
    <dbReference type="NCBI Taxonomy" id="37927"/>
    <lineage>
        <taxon>Bacteria</taxon>
        <taxon>Bacillati</taxon>
        <taxon>Actinomycetota</taxon>
        <taxon>Actinomycetes</taxon>
        <taxon>Micrococcales</taxon>
        <taxon>Micrococcaceae</taxon>
        <taxon>Sinomonas</taxon>
    </lineage>
</organism>
<feature type="transmembrane region" description="Helical" evidence="8">
    <location>
        <begin position="250"/>
        <end position="270"/>
    </location>
</feature>
<feature type="transmembrane region" description="Helical" evidence="8">
    <location>
        <begin position="371"/>
        <end position="392"/>
    </location>
</feature>
<proteinExistence type="predicted"/>
<dbReference type="AlphaFoldDB" id="A0A127A399"/>
<dbReference type="InterPro" id="IPR003445">
    <property type="entry name" value="Cat_transpt"/>
</dbReference>
<evidence type="ECO:0000256" key="3">
    <source>
        <dbReference type="ARBA" id="ARBA00022475"/>
    </source>
</evidence>
<feature type="transmembrane region" description="Helical" evidence="8">
    <location>
        <begin position="215"/>
        <end position="238"/>
    </location>
</feature>
<dbReference type="EMBL" id="CP014518">
    <property type="protein sequence ID" value="AMM33938.1"/>
    <property type="molecule type" value="Genomic_DNA"/>
</dbReference>
<comment type="subcellular location">
    <subcellularLocation>
        <location evidence="1">Cell membrane</location>
        <topology evidence="1">Multi-pass membrane protein</topology>
    </subcellularLocation>
</comment>
<keyword evidence="10" id="KW-1185">Reference proteome</keyword>
<dbReference type="GO" id="GO:0030001">
    <property type="term" value="P:metal ion transport"/>
    <property type="evidence" value="ECO:0007669"/>
    <property type="project" value="UniProtKB-ARBA"/>
</dbReference>
<dbReference type="GO" id="GO:0005886">
    <property type="term" value="C:plasma membrane"/>
    <property type="evidence" value="ECO:0007669"/>
    <property type="project" value="UniProtKB-SubCell"/>
</dbReference>
<evidence type="ECO:0000256" key="2">
    <source>
        <dbReference type="ARBA" id="ARBA00022448"/>
    </source>
</evidence>
<evidence type="ECO:0000313" key="10">
    <source>
        <dbReference type="Proteomes" id="UP000070134"/>
    </source>
</evidence>
<dbReference type="GO" id="GO:0008324">
    <property type="term" value="F:monoatomic cation transmembrane transporter activity"/>
    <property type="evidence" value="ECO:0007669"/>
    <property type="project" value="InterPro"/>
</dbReference>
<evidence type="ECO:0000256" key="8">
    <source>
        <dbReference type="SAM" id="Phobius"/>
    </source>
</evidence>
<evidence type="ECO:0000256" key="7">
    <source>
        <dbReference type="ARBA" id="ARBA00023136"/>
    </source>
</evidence>
<feature type="transmembrane region" description="Helical" evidence="8">
    <location>
        <begin position="429"/>
        <end position="453"/>
    </location>
</feature>
<dbReference type="PATRIC" id="fig|37927.3.peg.3361"/>
<evidence type="ECO:0000256" key="1">
    <source>
        <dbReference type="ARBA" id="ARBA00004651"/>
    </source>
</evidence>
<keyword evidence="6" id="KW-0406">Ion transport</keyword>
<feature type="transmembrane region" description="Helical" evidence="8">
    <location>
        <begin position="151"/>
        <end position="176"/>
    </location>
</feature>
<keyword evidence="2" id="KW-0813">Transport</keyword>
<dbReference type="STRING" id="37927.SA2016_3275"/>
<reference evidence="9 10" key="1">
    <citation type="submission" date="2016-02" db="EMBL/GenBank/DDBJ databases">
        <title>Complete genome of Sinomonas atrocyanea KCTC 3377.</title>
        <authorList>
            <person name="Kim K.M."/>
        </authorList>
    </citation>
    <scope>NUCLEOTIDE SEQUENCE [LARGE SCALE GENOMIC DNA]</scope>
    <source>
        <strain evidence="9 10">KCTC 3377</strain>
    </source>
</reference>
<keyword evidence="7 8" id="KW-0472">Membrane</keyword>
<feature type="transmembrane region" description="Helical" evidence="8">
    <location>
        <begin position="99"/>
        <end position="123"/>
    </location>
</feature>
<gene>
    <name evidence="9" type="ORF">SA2016_3275</name>
</gene>
<evidence type="ECO:0000256" key="5">
    <source>
        <dbReference type="ARBA" id="ARBA00022989"/>
    </source>
</evidence>
<feature type="transmembrane region" description="Helical" evidence="8">
    <location>
        <begin position="320"/>
        <end position="351"/>
    </location>
</feature>
<dbReference type="OrthoDB" id="9810952at2"/>
<dbReference type="KEGG" id="satk:SA2016_3275"/>
<feature type="transmembrane region" description="Helical" evidence="8">
    <location>
        <begin position="38"/>
        <end position="59"/>
    </location>
</feature>
<protein>
    <submittedName>
        <fullName evidence="9">Potassium transporter Trk</fullName>
    </submittedName>
</protein>
<evidence type="ECO:0000256" key="4">
    <source>
        <dbReference type="ARBA" id="ARBA00022692"/>
    </source>
</evidence>
<keyword evidence="3" id="KW-1003">Cell membrane</keyword>
<dbReference type="RefSeq" id="WP_066500070.1">
    <property type="nucleotide sequence ID" value="NZ_BJMO01000009.1"/>
</dbReference>
<keyword evidence="4 8" id="KW-0812">Transmembrane</keyword>
<keyword evidence="5 8" id="KW-1133">Transmembrane helix</keyword>
<feature type="transmembrane region" description="Helical" evidence="8">
    <location>
        <begin position="71"/>
        <end position="93"/>
    </location>
</feature>
<dbReference type="Pfam" id="PF02386">
    <property type="entry name" value="TrkH"/>
    <property type="match status" value="1"/>
</dbReference>